<dbReference type="InterPro" id="IPR005119">
    <property type="entry name" value="LysR_subst-bd"/>
</dbReference>
<evidence type="ECO:0000256" key="1">
    <source>
        <dbReference type="ARBA" id="ARBA00009437"/>
    </source>
</evidence>
<dbReference type="PROSITE" id="PS50931">
    <property type="entry name" value="HTH_LYSR"/>
    <property type="match status" value="1"/>
</dbReference>
<proteinExistence type="inferred from homology"/>
<accession>A0A0F7HG90</accession>
<dbReference type="GeneID" id="30323485"/>
<comment type="similarity">
    <text evidence="1">Belongs to the LysR transcriptional regulatory family.</text>
</comment>
<dbReference type="SUPFAM" id="SSF46785">
    <property type="entry name" value="Winged helix' DNA-binding domain"/>
    <property type="match status" value="1"/>
</dbReference>
<name>A0A0F7HG90_SERFO</name>
<dbReference type="GO" id="GO:0005829">
    <property type="term" value="C:cytosol"/>
    <property type="evidence" value="ECO:0007669"/>
    <property type="project" value="TreeGrafter"/>
</dbReference>
<dbReference type="Pfam" id="PF00126">
    <property type="entry name" value="HTH_1"/>
    <property type="match status" value="1"/>
</dbReference>
<dbReference type="GO" id="GO:0003677">
    <property type="term" value="F:DNA binding"/>
    <property type="evidence" value="ECO:0007669"/>
    <property type="project" value="UniProtKB-KW"/>
</dbReference>
<dbReference type="PRINTS" id="PR00039">
    <property type="entry name" value="HTHLYSR"/>
</dbReference>
<evidence type="ECO:0000256" key="5">
    <source>
        <dbReference type="ARBA" id="ARBA00023163"/>
    </source>
</evidence>
<keyword evidence="5" id="KW-0804">Transcription</keyword>
<dbReference type="InterPro" id="IPR036390">
    <property type="entry name" value="WH_DNA-bd_sf"/>
</dbReference>
<dbReference type="Pfam" id="PF03466">
    <property type="entry name" value="LysR_substrate"/>
    <property type="match status" value="1"/>
</dbReference>
<dbReference type="SUPFAM" id="SSF53850">
    <property type="entry name" value="Periplasmic binding protein-like II"/>
    <property type="match status" value="1"/>
</dbReference>
<dbReference type="InterPro" id="IPR000847">
    <property type="entry name" value="LysR_HTH_N"/>
</dbReference>
<reference evidence="6" key="1">
    <citation type="submission" date="2019-05" db="EMBL/GenBank/DDBJ databases">
        <authorList>
            <consortium name="Pathogen Informatics"/>
        </authorList>
    </citation>
    <scope>NUCLEOTIDE SEQUENCE [LARGE SCALE GENOMIC DNA]</scope>
    <source>
        <strain evidence="6">NCTC12965</strain>
    </source>
</reference>
<sequence length="307" mass="34143">MLSSEVRFFLVVANCGSLSAASEQLFVAVSAISRQIQRLEAQVGTPLFERHARGMVLTEAGQIFENHIRKSLLNIEQAVAEIKGLKAERRTALRVACSNGVAFMLMPQLMARFRAEYPAVSFVLTVADTKTLARLVRNGECDMVLQFSLHPERGVEVAASWPAPVLLLMRKEHPLADRQVVLADLCQYPVCLPEPGSTVRQLFDIACQMNGTFIEPVLTCDNFSTLYYFLQGSPLAVTICSQFTAMPLLQPQGLILKPFAVEQQSPRTLQLQLPLGRQRSTALDLFVDYINQTLSREERAIGEKFGI</sequence>
<dbReference type="AlphaFoldDB" id="A0A0F7HG90"/>
<dbReference type="KEGG" id="sfw:WN53_25205"/>
<keyword evidence="4" id="KW-0238">DNA-binding</keyword>
<dbReference type="GO" id="GO:0003700">
    <property type="term" value="F:DNA-binding transcription factor activity"/>
    <property type="evidence" value="ECO:0007669"/>
    <property type="project" value="InterPro"/>
</dbReference>
<protein>
    <submittedName>
        <fullName evidence="6">HTH-type transcriptional regulator gltC</fullName>
    </submittedName>
</protein>
<dbReference type="InterPro" id="IPR036388">
    <property type="entry name" value="WH-like_DNA-bd_sf"/>
</dbReference>
<dbReference type="RefSeq" id="WP_024486226.1">
    <property type="nucleotide sequence ID" value="NZ_CAMISF010000002.1"/>
</dbReference>
<dbReference type="PANTHER" id="PTHR30419:SF8">
    <property type="entry name" value="NITROGEN ASSIMILATION TRANSCRIPTIONAL ACTIVATOR-RELATED"/>
    <property type="match status" value="1"/>
</dbReference>
<evidence type="ECO:0000313" key="6">
    <source>
        <dbReference type="EMBL" id="VTR57776.1"/>
    </source>
</evidence>
<dbReference type="FunFam" id="1.10.10.10:FF:000001">
    <property type="entry name" value="LysR family transcriptional regulator"/>
    <property type="match status" value="1"/>
</dbReference>
<dbReference type="PANTHER" id="PTHR30419">
    <property type="entry name" value="HTH-TYPE TRANSCRIPTIONAL REGULATOR YBHD"/>
    <property type="match status" value="1"/>
</dbReference>
<dbReference type="EMBL" id="CABEEZ010000148">
    <property type="protein sequence ID" value="VTR57776.1"/>
    <property type="molecule type" value="Genomic_DNA"/>
</dbReference>
<dbReference type="Gene3D" id="1.10.10.10">
    <property type="entry name" value="Winged helix-like DNA-binding domain superfamily/Winged helix DNA-binding domain"/>
    <property type="match status" value="1"/>
</dbReference>
<evidence type="ECO:0000256" key="3">
    <source>
        <dbReference type="ARBA" id="ARBA00023015"/>
    </source>
</evidence>
<dbReference type="Gene3D" id="3.40.190.290">
    <property type="match status" value="1"/>
</dbReference>
<keyword evidence="2" id="KW-0678">Repressor</keyword>
<dbReference type="InterPro" id="IPR050950">
    <property type="entry name" value="HTH-type_LysR_regulators"/>
</dbReference>
<evidence type="ECO:0000256" key="2">
    <source>
        <dbReference type="ARBA" id="ARBA00022491"/>
    </source>
</evidence>
<gene>
    <name evidence="6" type="primary">gltC_3</name>
    <name evidence="6" type="ORF">NCTC12965_07526</name>
</gene>
<evidence type="ECO:0000256" key="4">
    <source>
        <dbReference type="ARBA" id="ARBA00023125"/>
    </source>
</evidence>
<organism evidence="6">
    <name type="scientific">Serratia fonticola</name>
    <dbReference type="NCBI Taxonomy" id="47917"/>
    <lineage>
        <taxon>Bacteria</taxon>
        <taxon>Pseudomonadati</taxon>
        <taxon>Pseudomonadota</taxon>
        <taxon>Gammaproteobacteria</taxon>
        <taxon>Enterobacterales</taxon>
        <taxon>Yersiniaceae</taxon>
        <taxon>Serratia</taxon>
    </lineage>
</organism>
<dbReference type="STRING" id="47917.AV650_20840"/>
<keyword evidence="3" id="KW-0805">Transcription regulation</keyword>